<accession>A0A1F7UI32</accession>
<evidence type="ECO:0000313" key="2">
    <source>
        <dbReference type="EMBL" id="OGL77378.1"/>
    </source>
</evidence>
<gene>
    <name evidence="2" type="ORF">A3F28_00865</name>
</gene>
<dbReference type="SUPFAM" id="SSF82171">
    <property type="entry name" value="DPP6 N-terminal domain-like"/>
    <property type="match status" value="1"/>
</dbReference>
<reference evidence="2 3" key="1">
    <citation type="journal article" date="2016" name="Nat. Commun.">
        <title>Thousands of microbial genomes shed light on interconnected biogeochemical processes in an aquifer system.</title>
        <authorList>
            <person name="Anantharaman K."/>
            <person name="Brown C.T."/>
            <person name="Hug L.A."/>
            <person name="Sharon I."/>
            <person name="Castelle C.J."/>
            <person name="Probst A.J."/>
            <person name="Thomas B.C."/>
            <person name="Singh A."/>
            <person name="Wilkins M.J."/>
            <person name="Karaoz U."/>
            <person name="Brodie E.L."/>
            <person name="Williams K.H."/>
            <person name="Hubbard S.S."/>
            <person name="Banfield J.F."/>
        </authorList>
    </citation>
    <scope>NUCLEOTIDE SEQUENCE [LARGE SCALE GENOMIC DNA]</scope>
</reference>
<dbReference type="AlphaFoldDB" id="A0A1F7UI32"/>
<comment type="caution">
    <text evidence="2">The sequence shown here is derived from an EMBL/GenBank/DDBJ whole genome shotgun (WGS) entry which is preliminary data.</text>
</comment>
<keyword evidence="1" id="KW-1133">Transmembrane helix</keyword>
<dbReference type="EMBL" id="MGEG01000064">
    <property type="protein sequence ID" value="OGL77378.1"/>
    <property type="molecule type" value="Genomic_DNA"/>
</dbReference>
<name>A0A1F7UI32_9BACT</name>
<proteinExistence type="predicted"/>
<protein>
    <recommendedName>
        <fullName evidence="4">Dipeptidylpeptidase IV N-terminal domain-containing protein</fullName>
    </recommendedName>
</protein>
<evidence type="ECO:0000313" key="3">
    <source>
        <dbReference type="Proteomes" id="UP000176598"/>
    </source>
</evidence>
<evidence type="ECO:0008006" key="4">
    <source>
        <dbReference type="Google" id="ProtNLM"/>
    </source>
</evidence>
<sequence>MSPLRRILILLGLLAFAGGIGFAIYWVFFRPAPPAAPPAPPAVNVPVVGLPPAAPGVPRVPGAPAAEALPAASPVARGGLTQAESVAPTIVRAASLGADGKSVNYYDPTTGRFYRLDEFGEAIPLSDKTFPNVERATWSPAQSKAILEFPDGSNVLFDFETQRQATIPKHWEDFSFSPDGNKITGKSIGIDPNNRWLITSNPDGSGAIPIEPMGENGDKVTPTWSPSNQIIAFSKTGNPAGFGREEILLIGQHGENFKSLTVEGLGFQGNWAADGARLLYSAHSAETGYRPELWVVDAAGDRIGANRRRLNIQTWADKCTAASSSVFYCAVPRTLPEGVGFARDAADDVPDLIYSIDINTGRQTLVAEPDSRTSISSVMVSSDGKSLYFTEKTTGILRKIALQ</sequence>
<evidence type="ECO:0000256" key="1">
    <source>
        <dbReference type="SAM" id="Phobius"/>
    </source>
</evidence>
<keyword evidence="1" id="KW-0812">Transmembrane</keyword>
<dbReference type="Proteomes" id="UP000176598">
    <property type="component" value="Unassembled WGS sequence"/>
</dbReference>
<keyword evidence="1" id="KW-0472">Membrane</keyword>
<feature type="transmembrane region" description="Helical" evidence="1">
    <location>
        <begin position="7"/>
        <end position="28"/>
    </location>
</feature>
<dbReference type="Gene3D" id="2.120.10.30">
    <property type="entry name" value="TolB, C-terminal domain"/>
    <property type="match status" value="1"/>
</dbReference>
<dbReference type="InterPro" id="IPR011042">
    <property type="entry name" value="6-blade_b-propeller_TolB-like"/>
</dbReference>
<organism evidence="2 3">
    <name type="scientific">Candidatus Uhrbacteria bacterium RIFCSPHIGHO2_12_FULL_57_11</name>
    <dbReference type="NCBI Taxonomy" id="1802398"/>
    <lineage>
        <taxon>Bacteria</taxon>
        <taxon>Candidatus Uhriibacteriota</taxon>
    </lineage>
</organism>